<evidence type="ECO:0000313" key="2">
    <source>
        <dbReference type="EMBL" id="ALB27962.1"/>
    </source>
</evidence>
<dbReference type="KEGG" id="lhi:JP39_00425"/>
<sequence length="134" mass="15150">MQTILFFTSFVLINLGLLIEYLFNSKYSAVYEKEVGSLIKHKDPIDSLKDIANLKTNSPNMEIGKRHPYLETFILSALCITNLFLLVHSIHSTVQSNQLILVALANIGFFIYSLGASYDLNQKAKSLKKATFKF</sequence>
<evidence type="ECO:0000313" key="3">
    <source>
        <dbReference type="Proteomes" id="UP000061546"/>
    </source>
</evidence>
<gene>
    <name evidence="2" type="ORF">JP39_00425</name>
</gene>
<proteinExistence type="predicted"/>
<organism evidence="2 3">
    <name type="scientific">Companilactobacillus heilongjiangensis</name>
    <dbReference type="NCBI Taxonomy" id="1074467"/>
    <lineage>
        <taxon>Bacteria</taxon>
        <taxon>Bacillati</taxon>
        <taxon>Bacillota</taxon>
        <taxon>Bacilli</taxon>
        <taxon>Lactobacillales</taxon>
        <taxon>Lactobacillaceae</taxon>
        <taxon>Companilactobacillus</taxon>
    </lineage>
</organism>
<feature type="transmembrane region" description="Helical" evidence="1">
    <location>
        <begin position="69"/>
        <end position="87"/>
    </location>
</feature>
<keyword evidence="1" id="KW-0812">Transmembrane</keyword>
<keyword evidence="1" id="KW-1133">Transmembrane helix</keyword>
<dbReference type="EMBL" id="CP012559">
    <property type="protein sequence ID" value="ALB27962.1"/>
    <property type="molecule type" value="Genomic_DNA"/>
</dbReference>
<keyword evidence="1" id="KW-0472">Membrane</keyword>
<name>A0A0K2L9I5_9LACO</name>
<feature type="transmembrane region" description="Helical" evidence="1">
    <location>
        <begin position="99"/>
        <end position="120"/>
    </location>
</feature>
<feature type="transmembrane region" description="Helical" evidence="1">
    <location>
        <begin position="6"/>
        <end position="23"/>
    </location>
</feature>
<dbReference type="Proteomes" id="UP000061546">
    <property type="component" value="Chromosome"/>
</dbReference>
<evidence type="ECO:0000256" key="1">
    <source>
        <dbReference type="SAM" id="Phobius"/>
    </source>
</evidence>
<dbReference type="AlphaFoldDB" id="A0A0K2L9I5"/>
<accession>A0A0K2L9I5</accession>
<reference evidence="2 3" key="1">
    <citation type="submission" date="2015-08" db="EMBL/GenBank/DDBJ databases">
        <title>Genomic sequence of Lactobacillus heilongjiangensis DSM 28069, isolated from Chinese traditional pickle.</title>
        <authorList>
            <person name="Jiang X."/>
            <person name="Zheng B."/>
            <person name="Cheng H."/>
        </authorList>
    </citation>
    <scope>NUCLEOTIDE SEQUENCE [LARGE SCALE GENOMIC DNA]</scope>
    <source>
        <strain evidence="2 3">DSM 28069</strain>
    </source>
</reference>
<protein>
    <submittedName>
        <fullName evidence="2">Uncharacterized protein</fullName>
    </submittedName>
</protein>
<keyword evidence="3" id="KW-1185">Reference proteome</keyword>
<dbReference type="RefSeq" id="WP_041501437.1">
    <property type="nucleotide sequence ID" value="NZ_BJDV01000004.1"/>
</dbReference>